<evidence type="ECO:0000313" key="4">
    <source>
        <dbReference type="Proteomes" id="UP000014074"/>
    </source>
</evidence>
<keyword evidence="1" id="KW-0808">Transferase</keyword>
<feature type="domain" description="2-isopropylmalate synthase/homocitrate synthase post-catalytic" evidence="2">
    <location>
        <begin position="58"/>
        <end position="98"/>
    </location>
</feature>
<keyword evidence="4" id="KW-1185">Reference proteome</keyword>
<reference evidence="4" key="1">
    <citation type="journal article" date="2013" name="Genome Announc.">
        <title>Draft genome sequence of the ascomycete Phaeoacremonium aleophilum strain UCR-PA7, a causal agent of the esca disease complex in grapevines.</title>
        <authorList>
            <person name="Blanco-Ulate B."/>
            <person name="Rolshausen P."/>
            <person name="Cantu D."/>
        </authorList>
    </citation>
    <scope>NUCLEOTIDE SEQUENCE [LARGE SCALE GENOMIC DNA]</scope>
    <source>
        <strain evidence="4">UCR-PA7</strain>
    </source>
</reference>
<dbReference type="KEGG" id="tmn:UCRPA7_948"/>
<gene>
    <name evidence="3" type="ORF">UCRPA7_948</name>
</gene>
<accession>R8BVY8</accession>
<dbReference type="AlphaFoldDB" id="R8BVY8"/>
<dbReference type="eggNOG" id="KOG2367">
    <property type="taxonomic scope" value="Eukaryota"/>
</dbReference>
<dbReference type="RefSeq" id="XP_007911728.1">
    <property type="nucleotide sequence ID" value="XM_007913537.1"/>
</dbReference>
<dbReference type="InterPro" id="IPR054691">
    <property type="entry name" value="LeuA/HCS_post-cat"/>
</dbReference>
<dbReference type="Gene3D" id="1.10.238.260">
    <property type="match status" value="1"/>
</dbReference>
<dbReference type="OrthoDB" id="2015253at2759"/>
<proteinExistence type="predicted"/>
<sequence length="100" mass="11136">MVVTAPEYVTKKYNLKALKSLEELVADAVQTNIPVRLPYHAVATINIIGTYQLTINQHAQGWNHAKPIIANPSTYEIIDPSLFGLTRDASINSRITGWMD</sequence>
<evidence type="ECO:0000256" key="1">
    <source>
        <dbReference type="ARBA" id="ARBA00022679"/>
    </source>
</evidence>
<protein>
    <submittedName>
        <fullName evidence="3">Putative homocitrate synthase protein</fullName>
    </submittedName>
</protein>
<name>R8BVY8_PHAM7</name>
<organism evidence="3 4">
    <name type="scientific">Phaeoacremonium minimum (strain UCR-PA7)</name>
    <name type="common">Esca disease fungus</name>
    <name type="synonym">Togninia minima</name>
    <dbReference type="NCBI Taxonomy" id="1286976"/>
    <lineage>
        <taxon>Eukaryota</taxon>
        <taxon>Fungi</taxon>
        <taxon>Dikarya</taxon>
        <taxon>Ascomycota</taxon>
        <taxon>Pezizomycotina</taxon>
        <taxon>Sordariomycetes</taxon>
        <taxon>Sordariomycetidae</taxon>
        <taxon>Togniniales</taxon>
        <taxon>Togniniaceae</taxon>
        <taxon>Phaeoacremonium</taxon>
    </lineage>
</organism>
<dbReference type="EMBL" id="KB932820">
    <property type="protein sequence ID" value="EOO03523.1"/>
    <property type="molecule type" value="Genomic_DNA"/>
</dbReference>
<dbReference type="Pfam" id="PF22617">
    <property type="entry name" value="HCS_D2"/>
    <property type="match status" value="1"/>
</dbReference>
<evidence type="ECO:0000259" key="2">
    <source>
        <dbReference type="Pfam" id="PF22617"/>
    </source>
</evidence>
<dbReference type="HOGENOM" id="CLU_2308015_0_0_1"/>
<dbReference type="GeneID" id="19329883"/>
<dbReference type="GO" id="GO:0016740">
    <property type="term" value="F:transferase activity"/>
    <property type="evidence" value="ECO:0007669"/>
    <property type="project" value="UniProtKB-KW"/>
</dbReference>
<dbReference type="Proteomes" id="UP000014074">
    <property type="component" value="Unassembled WGS sequence"/>
</dbReference>
<evidence type="ECO:0000313" key="3">
    <source>
        <dbReference type="EMBL" id="EOO03523.1"/>
    </source>
</evidence>